<reference evidence="2" key="1">
    <citation type="journal article" date="2020" name="mSystems">
        <title>Genome- and Community-Level Interaction Insights into Carbon Utilization and Element Cycling Functions of Hydrothermarchaeota in Hydrothermal Sediment.</title>
        <authorList>
            <person name="Zhou Z."/>
            <person name="Liu Y."/>
            <person name="Xu W."/>
            <person name="Pan J."/>
            <person name="Luo Z.H."/>
            <person name="Li M."/>
        </authorList>
    </citation>
    <scope>NUCLEOTIDE SEQUENCE [LARGE SCALE GENOMIC DNA]</scope>
    <source>
        <strain evidence="2">SpSt-265</strain>
        <strain evidence="3">SpSt-465</strain>
    </source>
</reference>
<sequence>MESLTINTRKRTELIDITAQVARLVEKSGIRSGVCILYVPHTTAGITINESYDPDVTEDITALLNRLVPPDRSYRHTEGNADAHIKSVLVGCSLVIPVEDHRLTLGRWQGIFFCEFDGPRTRECRVKIISDQK</sequence>
<dbReference type="EMBL" id="DSLG01000006">
    <property type="protein sequence ID" value="HEA87417.1"/>
    <property type="molecule type" value="Genomic_DNA"/>
</dbReference>
<evidence type="ECO:0000313" key="3">
    <source>
        <dbReference type="EMBL" id="HFJ53280.1"/>
    </source>
</evidence>
<dbReference type="PANTHER" id="PTHR30615">
    <property type="entry name" value="UNCHARACTERIZED PROTEIN YJBQ-RELATED"/>
    <property type="match status" value="1"/>
</dbReference>
<evidence type="ECO:0000313" key="2">
    <source>
        <dbReference type="EMBL" id="HEA87417.1"/>
    </source>
</evidence>
<dbReference type="AlphaFoldDB" id="A0A7C1NFF5"/>
<evidence type="ECO:0000256" key="1">
    <source>
        <dbReference type="ARBA" id="ARBA00005534"/>
    </source>
</evidence>
<protein>
    <submittedName>
        <fullName evidence="2">YjbQ family protein</fullName>
    </submittedName>
</protein>
<dbReference type="PIRSF" id="PIRSF004681">
    <property type="entry name" value="UCP004681"/>
    <property type="match status" value="1"/>
</dbReference>
<dbReference type="InterPro" id="IPR001602">
    <property type="entry name" value="UPF0047_YjbQ-like"/>
</dbReference>
<name>A0A7C1NFF5_UNCW3</name>
<dbReference type="Gene3D" id="2.60.120.460">
    <property type="entry name" value="YjbQ-like"/>
    <property type="match status" value="1"/>
</dbReference>
<comment type="similarity">
    <text evidence="1">Belongs to the UPF0047 family.</text>
</comment>
<gene>
    <name evidence="2" type="ORF">ENP94_05335</name>
    <name evidence="3" type="ORF">ENS16_01120</name>
</gene>
<accession>A0A7C1NFF5</accession>
<dbReference type="EMBL" id="DSTU01000002">
    <property type="protein sequence ID" value="HFJ53280.1"/>
    <property type="molecule type" value="Genomic_DNA"/>
</dbReference>
<comment type="caution">
    <text evidence="2">The sequence shown here is derived from an EMBL/GenBank/DDBJ whole genome shotgun (WGS) entry which is preliminary data.</text>
</comment>
<dbReference type="SUPFAM" id="SSF111038">
    <property type="entry name" value="YjbQ-like"/>
    <property type="match status" value="1"/>
</dbReference>
<organism evidence="2">
    <name type="scientific">candidate division WOR-3 bacterium</name>
    <dbReference type="NCBI Taxonomy" id="2052148"/>
    <lineage>
        <taxon>Bacteria</taxon>
        <taxon>Bacteria division WOR-3</taxon>
    </lineage>
</organism>
<proteinExistence type="inferred from homology"/>
<dbReference type="InterPro" id="IPR035917">
    <property type="entry name" value="YjbQ-like_sf"/>
</dbReference>
<dbReference type="NCBIfam" id="TIGR00149">
    <property type="entry name" value="TIGR00149_YjbQ"/>
    <property type="match status" value="1"/>
</dbReference>
<dbReference type="PANTHER" id="PTHR30615:SF8">
    <property type="entry name" value="UPF0047 PROTEIN C4A8.02C"/>
    <property type="match status" value="1"/>
</dbReference>
<dbReference type="Pfam" id="PF01894">
    <property type="entry name" value="YjbQ"/>
    <property type="match status" value="1"/>
</dbReference>